<evidence type="ECO:0000313" key="2">
    <source>
        <dbReference type="Proteomes" id="UP000527355"/>
    </source>
</evidence>
<organism evidence="1 2">
    <name type="scientific">Myotis myotis</name>
    <name type="common">Greater mouse-eared bat</name>
    <name type="synonym">Vespertilio myotis</name>
    <dbReference type="NCBI Taxonomy" id="51298"/>
    <lineage>
        <taxon>Eukaryota</taxon>
        <taxon>Metazoa</taxon>
        <taxon>Chordata</taxon>
        <taxon>Craniata</taxon>
        <taxon>Vertebrata</taxon>
        <taxon>Euteleostomi</taxon>
        <taxon>Mammalia</taxon>
        <taxon>Eutheria</taxon>
        <taxon>Laurasiatheria</taxon>
        <taxon>Chiroptera</taxon>
        <taxon>Yangochiroptera</taxon>
        <taxon>Vespertilionidae</taxon>
        <taxon>Myotis</taxon>
    </lineage>
</organism>
<dbReference type="EMBL" id="JABWUV010000017">
    <property type="protein sequence ID" value="KAF6296109.1"/>
    <property type="molecule type" value="Genomic_DNA"/>
</dbReference>
<reference evidence="1 2" key="1">
    <citation type="journal article" date="2020" name="Nature">
        <title>Six reference-quality genomes reveal evolution of bat adaptations.</title>
        <authorList>
            <person name="Jebb D."/>
            <person name="Huang Z."/>
            <person name="Pippel M."/>
            <person name="Hughes G.M."/>
            <person name="Lavrichenko K."/>
            <person name="Devanna P."/>
            <person name="Winkler S."/>
            <person name="Jermiin L.S."/>
            <person name="Skirmuntt E.C."/>
            <person name="Katzourakis A."/>
            <person name="Burkitt-Gray L."/>
            <person name="Ray D.A."/>
            <person name="Sullivan K.A.M."/>
            <person name="Roscito J.G."/>
            <person name="Kirilenko B.M."/>
            <person name="Davalos L.M."/>
            <person name="Corthals A.P."/>
            <person name="Power M.L."/>
            <person name="Jones G."/>
            <person name="Ransome R.D."/>
            <person name="Dechmann D.K.N."/>
            <person name="Locatelli A.G."/>
            <person name="Puechmaille S.J."/>
            <person name="Fedrigo O."/>
            <person name="Jarvis E.D."/>
            <person name="Hiller M."/>
            <person name="Vernes S.C."/>
            <person name="Myers E.W."/>
            <person name="Teeling E.C."/>
        </authorList>
    </citation>
    <scope>NUCLEOTIDE SEQUENCE [LARGE SCALE GENOMIC DNA]</scope>
    <source>
        <strain evidence="1">MMyoMyo1</strain>
        <tissue evidence="1">Flight muscle</tissue>
    </source>
</reference>
<accession>A0A7J7T5X5</accession>
<comment type="caution">
    <text evidence="1">The sequence shown here is derived from an EMBL/GenBank/DDBJ whole genome shotgun (WGS) entry which is preliminary data.</text>
</comment>
<evidence type="ECO:0000313" key="1">
    <source>
        <dbReference type="EMBL" id="KAF6296109.1"/>
    </source>
</evidence>
<proteinExistence type="predicted"/>
<dbReference type="Proteomes" id="UP000527355">
    <property type="component" value="Unassembled WGS sequence"/>
</dbReference>
<protein>
    <submittedName>
        <fullName evidence="1">Uncharacterized protein</fullName>
    </submittedName>
</protein>
<keyword evidence="2" id="KW-1185">Reference proteome</keyword>
<name>A0A7J7T5X5_MYOMY</name>
<sequence length="124" mass="13629">MSNPHRCSAGVAGRRRAPGWCCLMPLSPPNLPLSVSMPARKLPGRVSLQGREHPVQLAHSFRYCMKFSLPGMPSAPFQSHANLAAHGLCHVLELHQLLWSLVMEPVTKVPTATPTYSTRLANRL</sequence>
<dbReference type="AlphaFoldDB" id="A0A7J7T5X5"/>
<gene>
    <name evidence="1" type="ORF">mMyoMyo1_009216</name>
</gene>